<protein>
    <recommendedName>
        <fullName evidence="4">Orphan protein secreted protein</fullName>
    </recommendedName>
</protein>
<accession>A0A7Y0DRM4</accession>
<dbReference type="EMBL" id="JABBMT010000006">
    <property type="protein sequence ID" value="NMM40392.1"/>
    <property type="molecule type" value="Genomic_DNA"/>
</dbReference>
<sequence length="236" mass="26309">MKTIILSLALISPLASAAQCALDSQYVQASYQVSKQVAGKAVAESQQFTLWRTPHQVAEQGIELVEVWQQLSNQQIRPIRYFQTQQRGIEYQPSEVQGQQNWSTKYQLVSDDFIAKMTLTDEQGDGCEKIQHYQLVQGDTTIELAWLVNQKLVSAMSIGKAQLTQTLTLGTVDFKKDPIQQQFALWDAYQTTDYADIGDNEGDPFLAKMINLGFIEHGASGFYDTNGKALGGGHSH</sequence>
<feature type="signal peptide" evidence="1">
    <location>
        <begin position="1"/>
        <end position="17"/>
    </location>
</feature>
<proteinExistence type="predicted"/>
<reference evidence="2" key="1">
    <citation type="submission" date="2020-04" db="EMBL/GenBank/DDBJ databases">
        <title>Genome Sequencing for Pseudoaltermonas arctica.</title>
        <authorList>
            <person name="Elkins N.S."/>
        </authorList>
    </citation>
    <scope>NUCLEOTIDE SEQUENCE [LARGE SCALE GENOMIC DNA]</scope>
    <source>
        <strain evidence="2">NEC-BIFX-2020_0012</strain>
    </source>
</reference>
<evidence type="ECO:0008006" key="4">
    <source>
        <dbReference type="Google" id="ProtNLM"/>
    </source>
</evidence>
<feature type="chain" id="PRO_5031569820" description="Orphan protein secreted protein" evidence="1">
    <location>
        <begin position="18"/>
        <end position="236"/>
    </location>
</feature>
<comment type="caution">
    <text evidence="2">The sequence shown here is derived from an EMBL/GenBank/DDBJ whole genome shotgun (WGS) entry which is preliminary data.</text>
</comment>
<dbReference type="Proteomes" id="UP000570493">
    <property type="component" value="Unassembled WGS sequence"/>
</dbReference>
<organism evidence="2 3">
    <name type="scientific">Pseudoalteromonas arctica</name>
    <dbReference type="NCBI Taxonomy" id="394751"/>
    <lineage>
        <taxon>Bacteria</taxon>
        <taxon>Pseudomonadati</taxon>
        <taxon>Pseudomonadota</taxon>
        <taxon>Gammaproteobacteria</taxon>
        <taxon>Alteromonadales</taxon>
        <taxon>Pseudoalteromonadaceae</taxon>
        <taxon>Pseudoalteromonas</taxon>
    </lineage>
</organism>
<evidence type="ECO:0000313" key="2">
    <source>
        <dbReference type="EMBL" id="NMM40392.1"/>
    </source>
</evidence>
<dbReference type="AlphaFoldDB" id="A0A7Y0DRM4"/>
<keyword evidence="3" id="KW-1185">Reference proteome</keyword>
<keyword evidence="1" id="KW-0732">Signal</keyword>
<name>A0A7Y0DRM4_9GAMM</name>
<dbReference type="RefSeq" id="WP_169019450.1">
    <property type="nucleotide sequence ID" value="NZ_JABBMT010000006.1"/>
</dbReference>
<evidence type="ECO:0000256" key="1">
    <source>
        <dbReference type="SAM" id="SignalP"/>
    </source>
</evidence>
<evidence type="ECO:0000313" key="3">
    <source>
        <dbReference type="Proteomes" id="UP000570493"/>
    </source>
</evidence>
<gene>
    <name evidence="2" type="ORF">HHO47_05895</name>
</gene>